<evidence type="ECO:0000256" key="1">
    <source>
        <dbReference type="SAM" id="SignalP"/>
    </source>
</evidence>
<name>A0A317MR55_9GAMM</name>
<organism evidence="3 4">
    <name type="scientific">Plasticicumulans acidivorans</name>
    <dbReference type="NCBI Taxonomy" id="886464"/>
    <lineage>
        <taxon>Bacteria</taxon>
        <taxon>Pseudomonadati</taxon>
        <taxon>Pseudomonadota</taxon>
        <taxon>Gammaproteobacteria</taxon>
        <taxon>Candidatus Competibacteraceae</taxon>
        <taxon>Plasticicumulans</taxon>
    </lineage>
</organism>
<dbReference type="Gene3D" id="3.40.50.10610">
    <property type="entry name" value="ABC-type transport auxiliary lipoprotein component"/>
    <property type="match status" value="1"/>
</dbReference>
<feature type="signal peptide" evidence="1">
    <location>
        <begin position="1"/>
        <end position="18"/>
    </location>
</feature>
<feature type="chain" id="PRO_5016384691" evidence="1">
    <location>
        <begin position="19"/>
        <end position="205"/>
    </location>
</feature>
<keyword evidence="1" id="KW-0732">Signal</keyword>
<protein>
    <submittedName>
        <fullName evidence="3">Cholesterol transport system auxiliary component</fullName>
    </submittedName>
</protein>
<sequence length="205" mass="21970">MRRTLLAAAALVLGACSAIDLRTPEPAITRYLLDAAVHVPVSDAVGSGVLLVEMPTARPGFDTPRIAYSRKPLAIDYYTRSEWADTPARQLQPLLVRALEASAAWRAVTAAPSPVLADQRLGVDILELVQDFTVTPSVVRLRLRLTLSEVASRRALVTRTLATVEPADSEDAYGSIEASKRALSRLLSGLVADVMSDAPTAGARR</sequence>
<dbReference type="SUPFAM" id="SSF159594">
    <property type="entry name" value="XCC0632-like"/>
    <property type="match status" value="1"/>
</dbReference>
<keyword evidence="4" id="KW-1185">Reference proteome</keyword>
<comment type="caution">
    <text evidence="3">The sequence shown here is derived from an EMBL/GenBank/DDBJ whole genome shotgun (WGS) entry which is preliminary data.</text>
</comment>
<proteinExistence type="predicted"/>
<dbReference type="EMBL" id="QGTJ01000011">
    <property type="protein sequence ID" value="PWV59275.1"/>
    <property type="molecule type" value="Genomic_DNA"/>
</dbReference>
<dbReference type="InterPro" id="IPR005586">
    <property type="entry name" value="ABC_trans_aux"/>
</dbReference>
<dbReference type="Pfam" id="PF03886">
    <property type="entry name" value="ABC_trans_aux"/>
    <property type="match status" value="1"/>
</dbReference>
<evidence type="ECO:0000313" key="3">
    <source>
        <dbReference type="EMBL" id="PWV59275.1"/>
    </source>
</evidence>
<dbReference type="Proteomes" id="UP000246569">
    <property type="component" value="Unassembled WGS sequence"/>
</dbReference>
<evidence type="ECO:0000259" key="2">
    <source>
        <dbReference type="Pfam" id="PF03886"/>
    </source>
</evidence>
<dbReference type="AlphaFoldDB" id="A0A317MR55"/>
<gene>
    <name evidence="3" type="ORF">C7443_11143</name>
</gene>
<dbReference type="RefSeq" id="WP_170123651.1">
    <property type="nucleotide sequence ID" value="NZ_QGTJ01000011.1"/>
</dbReference>
<dbReference type="PROSITE" id="PS51257">
    <property type="entry name" value="PROKAR_LIPOPROTEIN"/>
    <property type="match status" value="1"/>
</dbReference>
<accession>A0A317MR55</accession>
<feature type="domain" description="ABC-type transport auxiliary lipoprotein component" evidence="2">
    <location>
        <begin position="31"/>
        <end position="187"/>
    </location>
</feature>
<reference evidence="3 4" key="1">
    <citation type="submission" date="2018-05" db="EMBL/GenBank/DDBJ databases">
        <title>Genomic Encyclopedia of Type Strains, Phase IV (KMG-IV): sequencing the most valuable type-strain genomes for metagenomic binning, comparative biology and taxonomic classification.</title>
        <authorList>
            <person name="Goeker M."/>
        </authorList>
    </citation>
    <scope>NUCLEOTIDE SEQUENCE [LARGE SCALE GENOMIC DNA]</scope>
    <source>
        <strain evidence="3 4">DSM 23606</strain>
    </source>
</reference>
<evidence type="ECO:0000313" key="4">
    <source>
        <dbReference type="Proteomes" id="UP000246569"/>
    </source>
</evidence>